<reference evidence="1 2" key="1">
    <citation type="submission" date="2022-05" db="EMBL/GenBank/DDBJ databases">
        <title>Chromosome-level reference genomes for two strains of Caenorhabditis briggsae: an improved platform for comparative genomics.</title>
        <authorList>
            <person name="Stevens L."/>
            <person name="Andersen E.C."/>
        </authorList>
    </citation>
    <scope>NUCLEOTIDE SEQUENCE [LARGE SCALE GENOMIC DNA]</scope>
    <source>
        <strain evidence="1">QX1410_ONT</strain>
        <tissue evidence="1">Whole-organism</tissue>
    </source>
</reference>
<gene>
    <name evidence="1" type="ORF">L3Y34_010818</name>
</gene>
<protein>
    <submittedName>
        <fullName evidence="1">Uncharacterized protein</fullName>
    </submittedName>
</protein>
<dbReference type="Proteomes" id="UP000827892">
    <property type="component" value="Chromosome X"/>
</dbReference>
<name>A0AAE8ZPN2_CAEBR</name>
<organism evidence="1 2">
    <name type="scientific">Caenorhabditis briggsae</name>
    <dbReference type="NCBI Taxonomy" id="6238"/>
    <lineage>
        <taxon>Eukaryota</taxon>
        <taxon>Metazoa</taxon>
        <taxon>Ecdysozoa</taxon>
        <taxon>Nematoda</taxon>
        <taxon>Chromadorea</taxon>
        <taxon>Rhabditida</taxon>
        <taxon>Rhabditina</taxon>
        <taxon>Rhabditomorpha</taxon>
        <taxon>Rhabditoidea</taxon>
        <taxon>Rhabditidae</taxon>
        <taxon>Peloderinae</taxon>
        <taxon>Caenorhabditis</taxon>
    </lineage>
</organism>
<sequence>MPPAIVPVHQFGNSSCRPFAGIGFQSSSLDPPKCDRYGTMVPQKCVYHHRKKFDQNEALFAHDVQDIQARLQGGVVVGIIPRRLTDRIVSWCTIRMDLVAIVSLVDMKRVPNKFVLPQYEIVYSLDCELVHTMNGLEVARVSLVDTKGRAILDTCVLPQ</sequence>
<accession>A0AAE8ZPN2</accession>
<proteinExistence type="predicted"/>
<evidence type="ECO:0000313" key="1">
    <source>
        <dbReference type="EMBL" id="ULT80513.1"/>
    </source>
</evidence>
<evidence type="ECO:0000313" key="2">
    <source>
        <dbReference type="Proteomes" id="UP000827892"/>
    </source>
</evidence>
<dbReference type="AlphaFoldDB" id="A0AAE8ZPN2"/>
<dbReference type="EMBL" id="CP090896">
    <property type="protein sequence ID" value="ULT80513.1"/>
    <property type="molecule type" value="Genomic_DNA"/>
</dbReference>